<evidence type="ECO:0000313" key="2">
    <source>
        <dbReference type="Proteomes" id="UP000035337"/>
    </source>
</evidence>
<accession>A0A0G3WH16</accession>
<dbReference type="STRING" id="1408281.Epro_0239"/>
<dbReference type="KEGG" id="epo:Epro_0239"/>
<dbReference type="RefSeq" id="WP_052569832.1">
    <property type="nucleotide sequence ID" value="NZ_CP009498.1"/>
</dbReference>
<dbReference type="InterPro" id="IPR051454">
    <property type="entry name" value="RNA/ubiquinone_mod_enzymes"/>
</dbReference>
<dbReference type="InterPro" id="IPR001539">
    <property type="entry name" value="Peptidase_U32"/>
</dbReference>
<protein>
    <submittedName>
        <fullName evidence="1">Putative U32 family peptidase</fullName>
    </submittedName>
</protein>
<dbReference type="PROSITE" id="PS01276">
    <property type="entry name" value="PEPTIDASE_U32"/>
    <property type="match status" value="1"/>
</dbReference>
<proteinExistence type="predicted"/>
<name>A0A0G3WH16_9BACT</name>
<keyword evidence="2" id="KW-1185">Reference proteome</keyword>
<dbReference type="EMBL" id="CP009498">
    <property type="protein sequence ID" value="AKL97618.1"/>
    <property type="molecule type" value="Genomic_DNA"/>
</dbReference>
<dbReference type="Proteomes" id="UP000035337">
    <property type="component" value="Chromosome"/>
</dbReference>
<dbReference type="AlphaFoldDB" id="A0A0G3WH16"/>
<gene>
    <name evidence="1" type="ORF">Epro_0239</name>
</gene>
<reference evidence="1 2" key="1">
    <citation type="submission" date="2014-09" db="EMBL/GenBank/DDBJ databases">
        <title>Complete genome sequence of Endomicrobium proavitum.</title>
        <authorList>
            <person name="Zheng H."/>
        </authorList>
    </citation>
    <scope>NUCLEOTIDE SEQUENCE [LARGE SCALE GENOMIC DNA]</scope>
    <source>
        <strain evidence="1 2">Rsa215</strain>
    </source>
</reference>
<dbReference type="Pfam" id="PF01136">
    <property type="entry name" value="Peptidase_U32"/>
    <property type="match status" value="1"/>
</dbReference>
<evidence type="ECO:0000313" key="1">
    <source>
        <dbReference type="EMBL" id="AKL97618.1"/>
    </source>
</evidence>
<dbReference type="PANTHER" id="PTHR30217:SF10">
    <property type="entry name" value="23S RRNA 5-HYDROXYCYTIDINE C2501 SYNTHASE"/>
    <property type="match status" value="1"/>
</dbReference>
<organism evidence="1 2">
    <name type="scientific">Endomicrobium proavitum</name>
    <dbReference type="NCBI Taxonomy" id="1408281"/>
    <lineage>
        <taxon>Bacteria</taxon>
        <taxon>Pseudomonadati</taxon>
        <taxon>Elusimicrobiota</taxon>
        <taxon>Endomicrobiia</taxon>
        <taxon>Endomicrobiales</taxon>
        <taxon>Endomicrobiaceae</taxon>
        <taxon>Endomicrobium</taxon>
    </lineage>
</organism>
<sequence>MNNLEILAPAGSKETFIAAVAAQADAIYLGLENFSARSKAQNFTRSQFYDCVNFARKNNVKVYVALNTLIKQKELSDAIKQINFIASCGADAVIAQDLGVANIVKQYFPQLKLHASTQAAIHNSYGVLEAQKAGFKRIVLARELSFQEIKSISSKTNAELEVFVHGALCFSVSGVCLMSSFIGGASGNRGMCAQPCRRRYDIGAKSGFYMSPKDLNLSAHIRELKQSGVSSLKIEGRMKSPQYVYKTVKAYKMLASDDGIQTANQARALLEQDFARAKTTFNFIKKSDDIFAPQTSKQIGAYIGKISFQNGKIQVKTDVQINSGDTLKAADSKNDKYFKVNILNLNKTGNAYEIETNSADLKTGMELFKTLDGKFEEKLKKITSEAIIEKQNFEIKEKEIPKPKHAKAKSEEKLFVKIDDLNWLNILQPSGNTNAIFSLAKQNLSKIDALKNINYFELPAFIDEADLPQFQAAIDKLKNKTFFLNNIGHFRFFKNSPAAAKLNAGAFLYSLNSFAANFLFKRKIENFVFSYEDDFYNISDLAKENLADKGIFYLSGFPQLAVSKMTPHKDLRQEENFSSQKDNFKVINKNGQTIILPQYPVMLFNKLSKLKKLGIRKFIIDLSYIKPNKTYFETMLGAYSGKIQLQNDFEFNFERKLK</sequence>
<dbReference type="OrthoDB" id="9807498at2"/>
<dbReference type="PANTHER" id="PTHR30217">
    <property type="entry name" value="PEPTIDASE U32 FAMILY"/>
    <property type="match status" value="1"/>
</dbReference>